<feature type="domain" description="Duffy-binding-like" evidence="7">
    <location>
        <begin position="1186"/>
        <end position="1332"/>
    </location>
</feature>
<dbReference type="GO" id="GO:0046789">
    <property type="term" value="F:host cell surface receptor binding"/>
    <property type="evidence" value="ECO:0007669"/>
    <property type="project" value="InterPro"/>
</dbReference>
<dbReference type="Proteomes" id="UP000054566">
    <property type="component" value="Unassembled WGS sequence"/>
</dbReference>
<evidence type="ECO:0000259" key="4">
    <source>
        <dbReference type="Pfam" id="PF15445"/>
    </source>
</evidence>
<dbReference type="GO" id="GO:0016020">
    <property type="term" value="C:membrane"/>
    <property type="evidence" value="ECO:0007669"/>
    <property type="project" value="InterPro"/>
</dbReference>
<feature type="domain" description="Cysteine-rich interdomain region 1 gamma" evidence="6">
    <location>
        <begin position="1380"/>
        <end position="1432"/>
    </location>
</feature>
<evidence type="ECO:0000313" key="8">
    <source>
        <dbReference type="EMBL" id="KNC35070.1"/>
    </source>
</evidence>
<evidence type="ECO:0000259" key="2">
    <source>
        <dbReference type="Pfam" id="PF03011"/>
    </source>
</evidence>
<feature type="domain" description="Duffy-antigen binding" evidence="3">
    <location>
        <begin position="1724"/>
        <end position="1914"/>
    </location>
</feature>
<dbReference type="Gene3D" id="1.20.58.1930">
    <property type="match status" value="1"/>
</dbReference>
<feature type="domain" description="Duffy-binding-like" evidence="2">
    <location>
        <begin position="1448"/>
        <end position="1588"/>
    </location>
</feature>
<feature type="domain" description="Plasmodium falciparum erythrocyte membrane protein 1 acidic terminal segment" evidence="4">
    <location>
        <begin position="2557"/>
        <end position="2823"/>
    </location>
</feature>
<dbReference type="InterPro" id="IPR004258">
    <property type="entry name" value="DBL"/>
</dbReference>
<dbReference type="InterPro" id="IPR041480">
    <property type="entry name" value="CIDR1_gamma"/>
</dbReference>
<dbReference type="InterPro" id="IPR008602">
    <property type="entry name" value="Duffy-antigen-binding"/>
</dbReference>
<evidence type="ECO:0000259" key="7">
    <source>
        <dbReference type="Pfam" id="PF22672"/>
    </source>
</evidence>
<accession>A0A0L0CRQ3</accession>
<dbReference type="InterPro" id="IPR042202">
    <property type="entry name" value="Duffy-ag-bd_sf"/>
</dbReference>
<name>A0A0L0CRQ3_PLAFA</name>
<sequence length="2823" mass="322625">MGGGNGGGGTKDEDAKHLLDSIGKKVHDEIVKNGGAEAYKDDLKGNLQKAVSTIPELAAFSDPCKLVEDYYKHPNGGGDRRERYPCTELSGKYVERFSDTLGGQCTNEKMRSGGIGACAPYRRLHLCHHNLENISDYDSNARHKLLLEVCMAAKYEGNSINTPYPPYQQTNEGTASQLCTVLARSFADIGDIVRGKDLFYGNTQEKKKREQLDENLKKIFRNIYDKLDGKNGKTLQERYQDATGNFFKLREDWWNNNREMVWYAITCGAAGGTYFRPTCGSGERTKDNCRCAIHGVPTYFDYVPQYLRWFEEWAEDFCRLRKRKLQNAKEQCRGKNGKDKYCSGNGYDCEQTIRGDEHFVEGECHKCSVVCTPFVKWLDNQKLEFLKQKKKYTSEIKKYRKEITSGGGASAGGSGKKRNTRGGSNYDGYEKNFYEQLKKSGYGTVDAFLGLLNNETTCTKNNEIEEGGQINFKNVNSGKHSSGDGNNKTFSRSKYCKACPWCGVNGTKGNWTDKTDETCGQGKDYNNYKKTEIPILTGDKRQLDIVRKYSKFCNSVNGKNVVTSGATGATGATAASGKNGEKSKNGNQMEKWECYYDENKNNKDGKKDINFCVLQNNETVTSKKNSMHYNAFFWKWVYHMLHDSLEWRKELDNCLKNENKKCIKLCHGKCDCFAKWVGQKKKEWEDIKKHFKTQKITGDVGDLMVWSHDVLLELLLKKEELLEIIEGTYGNAKETEHIKQLLNDKAAVADILGGGENKTTIDKLLEQELKEAEECIKKHKCQEPPPINPAGDRGVGRSEDFQQPTPSRNDESEEQEEDESEEEEEEEEDEDHGPDDGGSDGAEETATEELPGPPTPATTPGVNPCDIVATLFSDTTKFSDACTLKYRTKSHVGWKCISETTTKSGDTGSSGAICIPPRRQRLYVGKLHDWASGNTQVGGDSSQGDAASKDPKVELRTAFIQTAAIETFFLWDRYKKEWHHKNKAQNGLVGGLASTLDGGSVDGGEQTPEQQLQSGKIPPDFLRLMFYTLGDYKDILDGKNYILIDTKNGDKDIAEREKQIKDAIDKVFPNSGNKEHSGQPITRESWWENNAKHIWHGMVCALTYKETSGTAEGAKIKQNSGLKDKLLDNNNKPKNGNDYNSVKLEENSGTSPKTTQAPGTSDTPTLNNPKLKDFVEIPTFFRYLHEWGETFCRERKKRLELVKKGCRQKHDGGDTFCSGDGHDCTEKGERRHTNMFADLDCSDCHEKCTDYKKWIEKKLEEFHKQEKKYGKEFGQLNGNSSAGDNNCCEEIKKHTSASDFLKDLKHCKDAQNNSGEKGNELDFTNTKTTFGPLDYCKACPYNIVKCNSGRKSGTNGCNVNGNGETWEKVFEGISGNGEKTTINVEMVDRRGINIDKKFEQLFKESYLFKSVREQNWECKVINNDTDVCKLTNFDETIDLNDYTTFKVFLEYWLDDFLYGYYLLKKRKIIEKCTQKEGKTCNENSKNDCACVGKWVQQKGKEWESIKDHFQKRQYGNGHDMAYKVTSYFEKNENELRKWIDNYDVLKNNEEYEDCINDGTCGPNNKGIKKDMVSFLLSEIKEKIHNANGKPGEPQPNCDEIPPHSDETLEEQTDDDTTDNQSPAFCPPPPPPMTCVEEIAKKLREEAEGKINDELKGTALELNAKCNKVQKNDTPANGKNSCNFKTTYENSVKQITKICERIGMNRLKIDQEWNCKHIKDIGKHLCIPPRRKDMCLKGLSNIGKYNVNNSTDLLQKLQEIAQNEGDDIIKKLLEQNSCDEHRICDAMKYSFADLGDIIRGRDLLNKNRKEKGIQTRLGNAFENIYKNVHDNKKAQYGKEIPHYYKLRSDWWDANRRDIWKAMTCNAPHDAKFLKKDPNVSSGKLASSSNGIFSNDPKCRHLKDPPDYDYIPQPFRWMQEWSENFCILLNEQIKIFQKECEHCKNNALLCEDNENGKKCEKCKKQCENYNTLIHKSILEFDKYKDVYKEIYNDNSKISSEIYVKNFLEKLKDKCNEQNSADKYLDEASHCKKYKFSNVIDSNNNDNYAFKNPPKDFEQACKCDAPDPLDKCPNTEENKGACEKLSIENACKNKDFNNDDDSWTSVDVKDSKGKNHGVLVPPRRRHLCLRNITSNTKSINNKKIFKNELLKSAYSEGYYLWDKYKHDSTTLLDVMRYSFYDYGDIVKGTDMLDTTSSRQINKRLTELLNASKNGPANVGSWWRKNKTHVWNAMVCGYQTGNGYKPINAIWCSVPTHDEKTHQFMRWFREWTESFCIQRKKLYDIMVNNCNEARCDKITGKVDLYECTKACTEYENYVSKKKNEYFSQKQKYDKDFKDSYNNKDAPNYFKYSFYSNNLNCLFDNFNEKKKWENPYDSFDDTKNKEKCECIQLIIPTKRKEKEEPKEPVQPPKKPEVPPPPPPPPLPPSDEPFDPTILQTTIPFGVALALGSIAFLFLKKKTQAPVDLFSVINIPKSDYDIPTLKSSNRYIPYASDRYKGKTYIYMEGDSDEDKYAFMSDTTDITSSESEYEELDINDIYAPRAPKYKTLIEVVLEPSKRDTQKKPFITSIHDRNLYSGEEYSYNIHMSTNNVDIPMSDKNDVYSGIDLINDSLNSNNVDIYDELLKRKENELFGTNHPKHTNTHNVTKSSNSDPIDNQLDLFHTWLDRHRDMCEKWDKNNKVDILNKLKEEWENDNSNSGNKTSGNITPTSDIPSGKLSDIPSTNKMLNSDVSIQIHIDKPNQVDDNIYLDTYPDKYTVDNINPVDTHTNPNLVGNINPVDQNSNLTFPSNPNPAYDNIYIDHNNEDLPSKVQIEMSVKNGEMAKEK</sequence>
<feature type="region of interest" description="Disordered" evidence="1">
    <location>
        <begin position="780"/>
        <end position="862"/>
    </location>
</feature>
<feature type="domain" description="Duffy-binding-like" evidence="7">
    <location>
        <begin position="312"/>
        <end position="477"/>
    </location>
</feature>
<reference evidence="9" key="1">
    <citation type="submission" date="2015-07" db="EMBL/GenBank/DDBJ databases">
        <title>Annotation of Plasmodium falciparum RAJ116.</title>
        <authorList>
            <consortium name="The Broad Institute Genome Sequencing Platform"/>
            <person name="Volkman S.K."/>
            <person name="Neafsey D.E."/>
            <person name="Dash A.P."/>
            <person name="Chitnis C.E."/>
            <person name="Hartl D.L."/>
            <person name="Young S.K."/>
            <person name="Zeng Q."/>
            <person name="Koehrsen M."/>
            <person name="Alvarado L."/>
            <person name="Berlin A."/>
            <person name="Borenstein D."/>
            <person name="Chapman S.B."/>
            <person name="Chen Z."/>
            <person name="Engels R."/>
            <person name="Freedman E."/>
            <person name="Gellesch M."/>
            <person name="Goldberg J."/>
            <person name="Griggs A."/>
            <person name="Gujja S."/>
            <person name="Heilman E.R."/>
            <person name="Heiman D.I."/>
            <person name="Howarth C."/>
            <person name="Jen D."/>
            <person name="Larson L."/>
            <person name="Mehta T."/>
            <person name="Neiman D."/>
            <person name="Park D."/>
            <person name="Pearson M."/>
            <person name="Roberts A."/>
            <person name="Saif S."/>
            <person name="Shea T."/>
            <person name="Shenoy N."/>
            <person name="Sisk P."/>
            <person name="Stolte C."/>
            <person name="Sykes S."/>
            <person name="Walk T."/>
            <person name="White J."/>
            <person name="Yandava C."/>
            <person name="Haas B."/>
            <person name="Henn M.R."/>
            <person name="Nusbaum C."/>
            <person name="Birren B."/>
        </authorList>
    </citation>
    <scope>NUCLEOTIDE SEQUENCE [LARGE SCALE GENOMIC DNA]</scope>
    <source>
        <strain evidence="9">RAJ116</strain>
    </source>
</reference>
<protein>
    <submittedName>
        <fullName evidence="8">Erythrocyte membrane protein 1</fullName>
    </submittedName>
</protein>
<feature type="domain" description="Duffy-antigen binding" evidence="3">
    <location>
        <begin position="913"/>
        <end position="1114"/>
    </location>
</feature>
<dbReference type="Pfam" id="PF15447">
    <property type="entry name" value="NTS"/>
    <property type="match status" value="1"/>
</dbReference>
<dbReference type="SUPFAM" id="SSF140924">
    <property type="entry name" value="Duffy binding domain-like"/>
    <property type="match status" value="6"/>
</dbReference>
<feature type="compositionally biased region" description="Polar residues" evidence="1">
    <location>
        <begin position="2691"/>
        <end position="2709"/>
    </location>
</feature>
<feature type="region of interest" description="Disordered" evidence="1">
    <location>
        <begin position="2395"/>
        <end position="2429"/>
    </location>
</feature>
<dbReference type="FunFam" id="1.20.58.830:FF:000003">
    <property type="entry name" value="Erythrocyte membrane protein 1, PfEMP1"/>
    <property type="match status" value="1"/>
</dbReference>
<dbReference type="FunFam" id="1.10.1900.40:FF:000001">
    <property type="entry name" value="Erythrocyte membrane protein 1"/>
    <property type="match status" value="1"/>
</dbReference>
<dbReference type="Pfam" id="PF22672">
    <property type="entry name" value="DBL_C"/>
    <property type="match status" value="3"/>
</dbReference>
<feature type="compositionally biased region" description="Polar residues" evidence="1">
    <location>
        <begin position="2639"/>
        <end position="2649"/>
    </location>
</feature>
<dbReference type="EMBL" id="GG663764">
    <property type="protein sequence ID" value="KNC35070.1"/>
    <property type="molecule type" value="Genomic_DNA"/>
</dbReference>
<dbReference type="Pfam" id="PF03011">
    <property type="entry name" value="PFEMP"/>
    <property type="match status" value="2"/>
</dbReference>
<dbReference type="InterPro" id="IPR029210">
    <property type="entry name" value="PfEMP1_NTS"/>
</dbReference>
<feature type="region of interest" description="Disordered" evidence="1">
    <location>
        <begin position="2689"/>
        <end position="2720"/>
    </location>
</feature>
<feature type="domain" description="Duffy-antigen binding" evidence="3">
    <location>
        <begin position="2114"/>
        <end position="2279"/>
    </location>
</feature>
<feature type="region of interest" description="Disordered" evidence="1">
    <location>
        <begin position="404"/>
        <end position="423"/>
    </location>
</feature>
<gene>
    <name evidence="8" type="ORF">PFLG_00094</name>
</gene>
<feature type="compositionally biased region" description="Acidic residues" evidence="1">
    <location>
        <begin position="1607"/>
        <end position="1617"/>
    </location>
</feature>
<dbReference type="InterPro" id="IPR029211">
    <property type="entry name" value="PfEMP1_ATS"/>
</dbReference>
<dbReference type="Pfam" id="PF15445">
    <property type="entry name" value="ATS"/>
    <property type="match status" value="1"/>
</dbReference>
<feature type="domain" description="Plasmodium falciparum erythrocyte membrane protein-1 N-terminal segment" evidence="5">
    <location>
        <begin position="14"/>
        <end position="50"/>
    </location>
</feature>
<proteinExistence type="predicted"/>
<feature type="compositionally biased region" description="Gly residues" evidence="1">
    <location>
        <begin position="405"/>
        <end position="414"/>
    </location>
</feature>
<dbReference type="Gene3D" id="1.10.1900.40">
    <property type="entry name" value="Acidic terminal segments, variant surface antigen of PfEMP1"/>
    <property type="match status" value="1"/>
</dbReference>
<dbReference type="Pfam" id="PF05424">
    <property type="entry name" value="Duffy_binding"/>
    <property type="match status" value="4"/>
</dbReference>
<feature type="region of interest" description="Disordered" evidence="1">
    <location>
        <begin position="1585"/>
        <end position="1630"/>
    </location>
</feature>
<feature type="region of interest" description="Disordered" evidence="1">
    <location>
        <begin position="1122"/>
        <end position="1169"/>
    </location>
</feature>
<reference evidence="9" key="2">
    <citation type="submission" date="2015-07" db="EMBL/GenBank/DDBJ databases">
        <title>The genome sequence of Plasmodium falciparum RAJ116.</title>
        <authorList>
            <consortium name="The Broad Institute Genome Sequencing Platform"/>
            <person name="Volkman S.K."/>
            <person name="Neafsey D.E."/>
            <person name="Dash A.P."/>
            <person name="Chitnis C.E."/>
            <person name="Hartl D.L."/>
            <person name="Young S.K."/>
            <person name="Kodira C.D."/>
            <person name="Zeng Q."/>
            <person name="Koehrsen M."/>
            <person name="Godfrey P."/>
            <person name="Alvarado L."/>
            <person name="Berlin A."/>
            <person name="Borenstein D."/>
            <person name="Chen Z."/>
            <person name="Engels R."/>
            <person name="Freedman E."/>
            <person name="Gellesch M."/>
            <person name="Goldberg J."/>
            <person name="Griggs A."/>
            <person name="Gujja S."/>
            <person name="Heiman D."/>
            <person name="Hepburn T."/>
            <person name="Howarth C."/>
            <person name="Jen D."/>
            <person name="Larson L."/>
            <person name="Lewis B."/>
            <person name="Mehta T."/>
            <person name="Park D."/>
            <person name="Pearson M."/>
            <person name="Roberts A."/>
            <person name="Saif S."/>
            <person name="Shea T."/>
            <person name="Shenoy N."/>
            <person name="Sisk P."/>
            <person name="Stolte C."/>
            <person name="Sykes S."/>
            <person name="Walk T."/>
            <person name="White J."/>
            <person name="Yandava C."/>
            <person name="Wirth D.F."/>
            <person name="Nusbaum C."/>
            <person name="Birren B."/>
        </authorList>
    </citation>
    <scope>NUCLEOTIDE SEQUENCE [LARGE SCALE GENOMIC DNA]</scope>
    <source>
        <strain evidence="9">RAJ116</strain>
    </source>
</reference>
<feature type="domain" description="Duffy-antigen binding" evidence="3">
    <location>
        <begin position="116"/>
        <end position="308"/>
    </location>
</feature>
<feature type="region of interest" description="Disordered" evidence="1">
    <location>
        <begin position="2630"/>
        <end position="2649"/>
    </location>
</feature>
<evidence type="ECO:0000259" key="6">
    <source>
        <dbReference type="Pfam" id="PF18562"/>
    </source>
</evidence>
<evidence type="ECO:0000256" key="1">
    <source>
        <dbReference type="SAM" id="MobiDB-lite"/>
    </source>
</evidence>
<feature type="compositionally biased region" description="Acidic residues" evidence="1">
    <location>
        <begin position="811"/>
        <end position="847"/>
    </location>
</feature>
<dbReference type="OrthoDB" id="10521891at2759"/>
<dbReference type="Gene3D" id="1.20.1310.20">
    <property type="entry name" value="Duffy-antigen binding domain"/>
    <property type="match status" value="4"/>
</dbReference>
<dbReference type="Pfam" id="PF18562">
    <property type="entry name" value="CIDR1_gamma"/>
    <property type="match status" value="1"/>
</dbReference>
<feature type="domain" description="Duffy-binding-like" evidence="2">
    <location>
        <begin position="632"/>
        <end position="782"/>
    </location>
</feature>
<dbReference type="InterPro" id="IPR054595">
    <property type="entry name" value="DBL_C"/>
</dbReference>
<feature type="compositionally biased region" description="Polar residues" evidence="1">
    <location>
        <begin position="1147"/>
        <end position="1168"/>
    </location>
</feature>
<evidence type="ECO:0000259" key="3">
    <source>
        <dbReference type="Pfam" id="PF05424"/>
    </source>
</evidence>
<evidence type="ECO:0000259" key="5">
    <source>
        <dbReference type="Pfam" id="PF15447"/>
    </source>
</evidence>
<dbReference type="InterPro" id="IPR044932">
    <property type="entry name" value="PfEMP1_ATS_sf"/>
</dbReference>
<feature type="compositionally biased region" description="Low complexity" evidence="1">
    <location>
        <begin position="1128"/>
        <end position="1141"/>
    </location>
</feature>
<feature type="domain" description="Duffy-binding-like" evidence="7">
    <location>
        <begin position="1918"/>
        <end position="2056"/>
    </location>
</feature>
<organism evidence="8 9">
    <name type="scientific">Plasmodium falciparum RAJ116</name>
    <dbReference type="NCBI Taxonomy" id="580058"/>
    <lineage>
        <taxon>Eukaryota</taxon>
        <taxon>Sar</taxon>
        <taxon>Alveolata</taxon>
        <taxon>Apicomplexa</taxon>
        <taxon>Aconoidasida</taxon>
        <taxon>Haemosporida</taxon>
        <taxon>Plasmodiidae</taxon>
        <taxon>Plasmodium</taxon>
        <taxon>Plasmodium (Laverania)</taxon>
    </lineage>
</organism>
<evidence type="ECO:0000313" key="9">
    <source>
        <dbReference type="Proteomes" id="UP000054566"/>
    </source>
</evidence>
<dbReference type="Gene3D" id="1.20.58.830">
    <property type="match status" value="5"/>
</dbReference>
<feature type="compositionally biased region" description="Pro residues" evidence="1">
    <location>
        <begin position="2403"/>
        <end position="2425"/>
    </location>
</feature>
<dbReference type="FunFam" id="1.20.1310.20:FF:000001">
    <property type="entry name" value="Erythrocyte membrane protein 1, PfEMP1"/>
    <property type="match status" value="1"/>
</dbReference>
<dbReference type="FunFam" id="1.20.58.830:FF:000002">
    <property type="entry name" value="Erythrocyte membrane protein 1, PfEMP1"/>
    <property type="match status" value="1"/>
</dbReference>